<accession>A0AAW5UBI2</accession>
<dbReference type="EMBL" id="JAPDVG010000001">
    <property type="protein sequence ID" value="MCW4131923.1"/>
    <property type="molecule type" value="Genomic_DNA"/>
</dbReference>
<dbReference type="RefSeq" id="WP_264952537.1">
    <property type="nucleotide sequence ID" value="NZ_JAPDVE010000031.1"/>
</dbReference>
<evidence type="ECO:0000313" key="3">
    <source>
        <dbReference type="Proteomes" id="UP001209417"/>
    </source>
</evidence>
<proteinExistence type="predicted"/>
<comment type="caution">
    <text evidence="2">The sequence shown here is derived from an EMBL/GenBank/DDBJ whole genome shotgun (WGS) entry which is preliminary data.</text>
</comment>
<organism evidence="2 3">
    <name type="scientific">Segatella copri</name>
    <dbReference type="NCBI Taxonomy" id="165179"/>
    <lineage>
        <taxon>Bacteria</taxon>
        <taxon>Pseudomonadati</taxon>
        <taxon>Bacteroidota</taxon>
        <taxon>Bacteroidia</taxon>
        <taxon>Bacteroidales</taxon>
        <taxon>Prevotellaceae</taxon>
        <taxon>Segatella</taxon>
    </lineage>
</organism>
<dbReference type="Proteomes" id="UP001209417">
    <property type="component" value="Unassembled WGS sequence"/>
</dbReference>
<evidence type="ECO:0000313" key="2">
    <source>
        <dbReference type="EMBL" id="MCW4131923.1"/>
    </source>
</evidence>
<feature type="compositionally biased region" description="Basic and acidic residues" evidence="1">
    <location>
        <begin position="79"/>
        <end position="94"/>
    </location>
</feature>
<protein>
    <submittedName>
        <fullName evidence="2">Uncharacterized protein</fullName>
    </submittedName>
</protein>
<name>A0AAW5UBI2_9BACT</name>
<dbReference type="AlphaFoldDB" id="A0AAW5UBI2"/>
<sequence length="94" mass="10365">MTNHDFWMSISDIINEGFTSEGLAKLDDYAEQFSTGKILYKRFSPSEQLGCVKGGTIHVIASLLAGAEVGTDQLSAPEHSFKREQQLGKIQEES</sequence>
<reference evidence="2" key="1">
    <citation type="submission" date="2022-11" db="EMBL/GenBank/DDBJ databases">
        <title>Genomic repertoires linked with pathogenic potency of arthritogenic Prevotella copri isolated from the gut of rheumatoid arthritis patients.</title>
        <authorList>
            <person name="Nii T."/>
            <person name="Maeda Y."/>
            <person name="Motooka D."/>
            <person name="Naito M."/>
            <person name="Matsumoto Y."/>
            <person name="Ogawa T."/>
            <person name="Oguro-Igashira E."/>
            <person name="Kishikawa T."/>
            <person name="Yamashita M."/>
            <person name="Koizumi S."/>
            <person name="Kurakawa T."/>
            <person name="Okumura R."/>
            <person name="Kayama H."/>
            <person name="Murakami M."/>
            <person name="Sakaguchi T."/>
            <person name="Das B."/>
            <person name="Nakamura S."/>
            <person name="Okada Y."/>
            <person name="Kumanogoh A."/>
            <person name="Takeda K."/>
        </authorList>
    </citation>
    <scope>NUCLEOTIDE SEQUENCE</scope>
    <source>
        <strain evidence="2">H019-1</strain>
    </source>
</reference>
<gene>
    <name evidence="2" type="ORF">ONT19_10085</name>
</gene>
<feature type="region of interest" description="Disordered" evidence="1">
    <location>
        <begin position="74"/>
        <end position="94"/>
    </location>
</feature>
<evidence type="ECO:0000256" key="1">
    <source>
        <dbReference type="SAM" id="MobiDB-lite"/>
    </source>
</evidence>